<gene>
    <name evidence="2" type="primary">csiE_2</name>
    <name evidence="2" type="ORF">NCTC7922_00887</name>
</gene>
<feature type="domain" description="PRD" evidence="1">
    <location>
        <begin position="131"/>
        <end position="216"/>
    </location>
</feature>
<dbReference type="EMBL" id="UGFC01000005">
    <property type="protein sequence ID" value="STM09790.1"/>
    <property type="molecule type" value="Genomic_DNA"/>
</dbReference>
<organism evidence="2 3">
    <name type="scientific">Escherichia coli</name>
    <dbReference type="NCBI Taxonomy" id="562"/>
    <lineage>
        <taxon>Bacteria</taxon>
        <taxon>Pseudomonadati</taxon>
        <taxon>Pseudomonadota</taxon>
        <taxon>Gammaproteobacteria</taxon>
        <taxon>Enterobacterales</taxon>
        <taxon>Enterobacteriaceae</taxon>
        <taxon>Escherichia</taxon>
    </lineage>
</organism>
<name>A0A377CYY4_ECOLX</name>
<dbReference type="AlphaFoldDB" id="A0A377CYY4"/>
<proteinExistence type="predicted"/>
<dbReference type="PANTHER" id="PTHR30185">
    <property type="entry name" value="CRYPTIC BETA-GLUCOSIDE BGL OPERON ANTITERMINATOR"/>
    <property type="match status" value="1"/>
</dbReference>
<sequence length="323" mass="37572">MMPTLAPPSVLSAPQRRCQILLTLFQPGLTATTATFSELNGVDDDIASLDISETGREILRYHQLTLTTGYDGSYRVEGTVLNQRLCLFHWLRRGFRLCPSFITSHFTPALKSELKRRGIARNFYDDTNLQALVNLCSRRLQKRFETRDIHFLCLYLQYCLLQHHAGITPQFNPLQRRWAESCLEFQVAQEIGRHWQRRALQPVPPDEPLFMALLFSMLRVPDPLRDAHQRDRQLRKSIKRLVNHFRELGNVRFYDEQGLCDQLYTHLAQALNRSLFAIVLITPCRKSSPACIHAWCTPPARRWPDLKVNTASIFLMRKAVWSR</sequence>
<reference evidence="2 3" key="1">
    <citation type="submission" date="2018-06" db="EMBL/GenBank/DDBJ databases">
        <authorList>
            <consortium name="Pathogen Informatics"/>
            <person name="Doyle S."/>
        </authorList>
    </citation>
    <scope>NUCLEOTIDE SEQUENCE [LARGE SCALE GENOMIC DNA]</scope>
    <source>
        <strain evidence="2 3">NCTC7922</strain>
    </source>
</reference>
<dbReference type="InterPro" id="IPR011608">
    <property type="entry name" value="PRD"/>
</dbReference>
<accession>A0A377CYY4</accession>
<evidence type="ECO:0000259" key="1">
    <source>
        <dbReference type="Pfam" id="PF00874"/>
    </source>
</evidence>
<dbReference type="NCBIfam" id="NF008597">
    <property type="entry name" value="PRK11564.1"/>
    <property type="match status" value="1"/>
</dbReference>
<dbReference type="Proteomes" id="UP000254174">
    <property type="component" value="Unassembled WGS sequence"/>
</dbReference>
<evidence type="ECO:0000313" key="3">
    <source>
        <dbReference type="Proteomes" id="UP000254174"/>
    </source>
</evidence>
<dbReference type="InterPro" id="IPR050661">
    <property type="entry name" value="BglG_antiterminators"/>
</dbReference>
<dbReference type="PANTHER" id="PTHR30185:SF14">
    <property type="entry name" value="STATIONARY PHASE-INDUCIBLE PROTEIN CSIE-RELATED"/>
    <property type="match status" value="1"/>
</dbReference>
<dbReference type="Pfam" id="PF00874">
    <property type="entry name" value="PRD"/>
    <property type="match status" value="1"/>
</dbReference>
<evidence type="ECO:0000313" key="2">
    <source>
        <dbReference type="EMBL" id="STM09790.1"/>
    </source>
</evidence>
<dbReference type="GO" id="GO:0006355">
    <property type="term" value="P:regulation of DNA-templated transcription"/>
    <property type="evidence" value="ECO:0007669"/>
    <property type="project" value="InterPro"/>
</dbReference>
<protein>
    <submittedName>
        <fullName evidence="2">Stationary phase inducible protein CsiE</fullName>
    </submittedName>
</protein>